<gene>
    <name evidence="1" type="ORF">D3P04_13590</name>
</gene>
<name>A0A418SSV7_9RHOB</name>
<keyword evidence="2" id="KW-1185">Reference proteome</keyword>
<dbReference type="AlphaFoldDB" id="A0A418SSV7"/>
<dbReference type="Proteomes" id="UP000284202">
    <property type="component" value="Unassembled WGS sequence"/>
</dbReference>
<sequence>MSELDSEDAFHVGNDVMQRAIEVINLLRDFADVPYPKILPEGEDSLSLTWKLNDFKQFLTIYNDELERTIYNGVTGIRCIEQISEGSELSLHDVTKIFPLKVRSRTAE</sequence>
<evidence type="ECO:0000313" key="1">
    <source>
        <dbReference type="EMBL" id="RJE84041.1"/>
    </source>
</evidence>
<protein>
    <submittedName>
        <fullName evidence="1">Uncharacterized protein</fullName>
    </submittedName>
</protein>
<accession>A0A418SSV7</accession>
<reference evidence="2" key="1">
    <citation type="submission" date="2018-09" db="EMBL/GenBank/DDBJ databases">
        <title>Acidovorax cavernicola nov. sp. isolated from Gruta de las Maravillas (Aracena, Spain).</title>
        <authorList>
            <person name="Jurado V."/>
            <person name="Gutierrez-Patricio S."/>
            <person name="Gonzalez-Pimentel J.L."/>
            <person name="Miller A.Z."/>
            <person name="Laiz L."/>
            <person name="Saiz-Jimenez C."/>
        </authorList>
    </citation>
    <scope>NUCLEOTIDE SEQUENCE [LARGE SCALE GENOMIC DNA]</scope>
    <source>
        <strain evidence="2">1011MAR3C25</strain>
    </source>
</reference>
<evidence type="ECO:0000313" key="2">
    <source>
        <dbReference type="Proteomes" id="UP000284202"/>
    </source>
</evidence>
<dbReference type="EMBL" id="QZCG01000009">
    <property type="protein sequence ID" value="RJE84041.1"/>
    <property type="molecule type" value="Genomic_DNA"/>
</dbReference>
<comment type="caution">
    <text evidence="1">The sequence shown here is derived from an EMBL/GenBank/DDBJ whole genome shotgun (WGS) entry which is preliminary data.</text>
</comment>
<proteinExistence type="predicted"/>
<organism evidence="1 2">
    <name type="scientific">Paracoccus onubensis</name>
    <dbReference type="NCBI Taxonomy" id="1675788"/>
    <lineage>
        <taxon>Bacteria</taxon>
        <taxon>Pseudomonadati</taxon>
        <taxon>Pseudomonadota</taxon>
        <taxon>Alphaproteobacteria</taxon>
        <taxon>Rhodobacterales</taxon>
        <taxon>Paracoccaceae</taxon>
        <taxon>Paracoccus</taxon>
    </lineage>
</organism>